<name>A0A1H1CGQ1_9BACI</name>
<dbReference type="Gene3D" id="3.90.226.10">
    <property type="entry name" value="2-enoyl-CoA Hydratase, Chain A, domain 1"/>
    <property type="match status" value="1"/>
</dbReference>
<dbReference type="CDD" id="cd06558">
    <property type="entry name" value="crotonase-like"/>
    <property type="match status" value="1"/>
</dbReference>
<evidence type="ECO:0000313" key="2">
    <source>
        <dbReference type="Proteomes" id="UP000199444"/>
    </source>
</evidence>
<organism evidence="1 2">
    <name type="scientific">Virgibacillus salinus</name>
    <dbReference type="NCBI Taxonomy" id="553311"/>
    <lineage>
        <taxon>Bacteria</taxon>
        <taxon>Bacillati</taxon>
        <taxon>Bacillota</taxon>
        <taxon>Bacilli</taxon>
        <taxon>Bacillales</taxon>
        <taxon>Bacillaceae</taxon>
        <taxon>Virgibacillus</taxon>
    </lineage>
</organism>
<dbReference type="AlphaFoldDB" id="A0A1H1CGQ1"/>
<dbReference type="PANTHER" id="PTHR11941:SF54">
    <property type="entry name" value="ENOYL-COA HYDRATASE, MITOCHONDRIAL"/>
    <property type="match status" value="1"/>
</dbReference>
<reference evidence="1 2" key="1">
    <citation type="submission" date="2016-10" db="EMBL/GenBank/DDBJ databases">
        <authorList>
            <person name="de Groot N.N."/>
        </authorList>
    </citation>
    <scope>NUCLEOTIDE SEQUENCE [LARGE SCALE GENOMIC DNA]</scope>
    <source>
        <strain evidence="1 2">CGMCC 1.10449</strain>
    </source>
</reference>
<accession>A0A1H1CGQ1</accession>
<dbReference type="InterPro" id="IPR029045">
    <property type="entry name" value="ClpP/crotonase-like_dom_sf"/>
</dbReference>
<sequence length="251" mass="28324">METIQYNKHEDGYGVIQLNRPEKLNAISNEMASELKNVLESAKQTSIKFLVITGAGSKMFCAGGDLHNLHGELSTDEAFSMLYPMKEVLYEIVSFPVPTICLLNGDALGGGCEIATACDFRIAKENTKFGFVQTKLGITPGWGGGALLYEKVHPSFAYQWLMEGEVYNASYLQKQGWLHKIASEELWNNHQKLLNPYLSKSLNQMNILKMQYRKKLSILGFSALMDDEVRNCAKLWESQEHKEAVQQFISR</sequence>
<proteinExistence type="predicted"/>
<keyword evidence="2" id="KW-1185">Reference proteome</keyword>
<dbReference type="PANTHER" id="PTHR11941">
    <property type="entry name" value="ENOYL-COA HYDRATASE-RELATED"/>
    <property type="match status" value="1"/>
</dbReference>
<dbReference type="GO" id="GO:0003824">
    <property type="term" value="F:catalytic activity"/>
    <property type="evidence" value="ECO:0007669"/>
    <property type="project" value="UniProtKB-ARBA"/>
</dbReference>
<dbReference type="GO" id="GO:0006635">
    <property type="term" value="P:fatty acid beta-oxidation"/>
    <property type="evidence" value="ECO:0007669"/>
    <property type="project" value="TreeGrafter"/>
</dbReference>
<evidence type="ECO:0000313" key="1">
    <source>
        <dbReference type="EMBL" id="SDQ63279.1"/>
    </source>
</evidence>
<dbReference type="STRING" id="553311.SAMN05216231_2241"/>
<dbReference type="SUPFAM" id="SSF52096">
    <property type="entry name" value="ClpP/crotonase"/>
    <property type="match status" value="1"/>
</dbReference>
<protein>
    <submittedName>
        <fullName evidence="1">Enoyl-CoA hydratase/carnithine racemase</fullName>
    </submittedName>
</protein>
<dbReference type="EMBL" id="FNKD01000002">
    <property type="protein sequence ID" value="SDQ63279.1"/>
    <property type="molecule type" value="Genomic_DNA"/>
</dbReference>
<dbReference type="RefSeq" id="WP_092493048.1">
    <property type="nucleotide sequence ID" value="NZ_FNKD01000002.1"/>
</dbReference>
<dbReference type="InterPro" id="IPR001753">
    <property type="entry name" value="Enoyl-CoA_hydra/iso"/>
</dbReference>
<gene>
    <name evidence="1" type="ORF">SAMN05216231_2241</name>
</gene>
<dbReference type="Proteomes" id="UP000199444">
    <property type="component" value="Unassembled WGS sequence"/>
</dbReference>
<dbReference type="Pfam" id="PF00378">
    <property type="entry name" value="ECH_1"/>
    <property type="match status" value="1"/>
</dbReference>